<dbReference type="InterPro" id="IPR003598">
    <property type="entry name" value="Ig_sub2"/>
</dbReference>
<feature type="domain" description="Ig-like" evidence="2">
    <location>
        <begin position="376"/>
        <end position="464"/>
    </location>
</feature>
<dbReference type="SMART" id="SM00408">
    <property type="entry name" value="IGc2"/>
    <property type="match status" value="5"/>
</dbReference>
<dbReference type="InterPro" id="IPR003599">
    <property type="entry name" value="Ig_sub"/>
</dbReference>
<feature type="domain" description="Ig-like" evidence="2">
    <location>
        <begin position="1"/>
        <end position="86"/>
    </location>
</feature>
<dbReference type="SMART" id="SM00409">
    <property type="entry name" value="IG"/>
    <property type="match status" value="5"/>
</dbReference>
<dbReference type="FunFam" id="2.60.40.10:FF:000022">
    <property type="entry name" value="Cardiac titin"/>
    <property type="match status" value="5"/>
</dbReference>
<dbReference type="Proteomes" id="UP000472260">
    <property type="component" value="Unassembled WGS sequence"/>
</dbReference>
<dbReference type="Ensembl" id="ENSSANT00000099033.1">
    <property type="protein sequence ID" value="ENSSANP00000093230.1"/>
    <property type="gene ID" value="ENSSANG00000045984.1"/>
</dbReference>
<dbReference type="Pfam" id="PF07679">
    <property type="entry name" value="I-set"/>
    <property type="match status" value="5"/>
</dbReference>
<accession>A0A671S9E0</accession>
<feature type="domain" description="Ig-like" evidence="2">
    <location>
        <begin position="94"/>
        <end position="182"/>
    </location>
</feature>
<keyword evidence="1" id="KW-0812">Transmembrane</keyword>
<protein>
    <recommendedName>
        <fullName evidence="2">Ig-like domain-containing protein</fullName>
    </recommendedName>
</protein>
<evidence type="ECO:0000313" key="4">
    <source>
        <dbReference type="Proteomes" id="UP000472260"/>
    </source>
</evidence>
<sequence length="487" mass="53186">GAEGQRCHVTAGDTAVLECTVSGTPELKPKWYKDDVELSSGRKYKITFSKMISSLKLLSTEKSDTGEYTFEIKNEVGSDSCKMHLTVLDKIVPPSFSRKLKDTQNIVGKTVEMDCKASGSAPLTISWYHNEEEIKSGPNYEITFAENTCTLKVPTLKLSDSGTYKCKAVNSAGTAETFASLVVKEPPSFVTTPQPVEALPGTNVTFTATVQGSTPMKLKWFRGSKEIVSGRSCEIALRGDNAILELYNIDKSHAGEYTCQIINDAGKENCTVNLFVKEPPIFIESLEPMEVTAGDAVCLKCQIGGTPEIKVSWFKADGKVRSSPTCKMEFFKGTACLKLAKVAKSDIGEYTCKAENSIGSASSRCLLTVQDVKTPPSFPKKITSITQIEGQPVQFECRVAGSSPMEVSWLKDGEALRSDSEYTMFFDDNSAVLNIVKGEMRHSGEYTCIATNSVGTASCRAKLTLQGLFISFILFSVYICFLCCEKH</sequence>
<feature type="domain" description="Ig-like" evidence="2">
    <location>
        <begin position="279"/>
        <end position="368"/>
    </location>
</feature>
<dbReference type="PROSITE" id="PS50835">
    <property type="entry name" value="IG_LIKE"/>
    <property type="match status" value="5"/>
</dbReference>
<dbReference type="InterPro" id="IPR013783">
    <property type="entry name" value="Ig-like_fold"/>
</dbReference>
<dbReference type="InterPro" id="IPR036179">
    <property type="entry name" value="Ig-like_dom_sf"/>
</dbReference>
<reference evidence="3" key="1">
    <citation type="submission" date="2025-08" db="UniProtKB">
        <authorList>
            <consortium name="Ensembl"/>
        </authorList>
    </citation>
    <scope>IDENTIFICATION</scope>
</reference>
<evidence type="ECO:0000313" key="3">
    <source>
        <dbReference type="Ensembl" id="ENSSANP00000093230.1"/>
    </source>
</evidence>
<name>A0A671S9E0_9TELE</name>
<dbReference type="PANTHER" id="PTHR47633">
    <property type="entry name" value="IMMUNOGLOBULIN"/>
    <property type="match status" value="1"/>
</dbReference>
<feature type="transmembrane region" description="Helical" evidence="1">
    <location>
        <begin position="463"/>
        <end position="484"/>
    </location>
</feature>
<dbReference type="Gene3D" id="2.60.40.10">
    <property type="entry name" value="Immunoglobulins"/>
    <property type="match status" value="5"/>
</dbReference>
<dbReference type="SUPFAM" id="SSF48726">
    <property type="entry name" value="Immunoglobulin"/>
    <property type="match status" value="5"/>
</dbReference>
<dbReference type="AlphaFoldDB" id="A0A671S9E0"/>
<proteinExistence type="predicted"/>
<reference evidence="3" key="2">
    <citation type="submission" date="2025-09" db="UniProtKB">
        <authorList>
            <consortium name="Ensembl"/>
        </authorList>
    </citation>
    <scope>IDENTIFICATION</scope>
</reference>
<keyword evidence="4" id="KW-1185">Reference proteome</keyword>
<feature type="domain" description="Ig-like" evidence="2">
    <location>
        <begin position="187"/>
        <end position="273"/>
    </location>
</feature>
<dbReference type="CDD" id="cd00096">
    <property type="entry name" value="Ig"/>
    <property type="match status" value="2"/>
</dbReference>
<dbReference type="InterPro" id="IPR007110">
    <property type="entry name" value="Ig-like_dom"/>
</dbReference>
<organism evidence="3 4">
    <name type="scientific">Sinocyclocheilus anshuiensis</name>
    <dbReference type="NCBI Taxonomy" id="1608454"/>
    <lineage>
        <taxon>Eukaryota</taxon>
        <taxon>Metazoa</taxon>
        <taxon>Chordata</taxon>
        <taxon>Craniata</taxon>
        <taxon>Vertebrata</taxon>
        <taxon>Euteleostomi</taxon>
        <taxon>Actinopterygii</taxon>
        <taxon>Neopterygii</taxon>
        <taxon>Teleostei</taxon>
        <taxon>Ostariophysi</taxon>
        <taxon>Cypriniformes</taxon>
        <taxon>Cyprinidae</taxon>
        <taxon>Cyprininae</taxon>
        <taxon>Sinocyclocheilus</taxon>
    </lineage>
</organism>
<keyword evidence="1" id="KW-1133">Transmembrane helix</keyword>
<keyword evidence="1" id="KW-0472">Membrane</keyword>
<evidence type="ECO:0000256" key="1">
    <source>
        <dbReference type="SAM" id="Phobius"/>
    </source>
</evidence>
<evidence type="ECO:0000259" key="2">
    <source>
        <dbReference type="PROSITE" id="PS50835"/>
    </source>
</evidence>
<dbReference type="InterPro" id="IPR013098">
    <property type="entry name" value="Ig_I-set"/>
</dbReference>